<protein>
    <recommendedName>
        <fullName evidence="1">Glycosyltransferase 2-like domain-containing protein</fullName>
    </recommendedName>
</protein>
<reference evidence="2 3" key="1">
    <citation type="submission" date="2019-02" db="EMBL/GenBank/DDBJ databases">
        <title>Deep-cultivation of Planctomycetes and their phenomic and genomic characterization uncovers novel biology.</title>
        <authorList>
            <person name="Wiegand S."/>
            <person name="Jogler M."/>
            <person name="Boedeker C."/>
            <person name="Pinto D."/>
            <person name="Vollmers J."/>
            <person name="Rivas-Marin E."/>
            <person name="Kohn T."/>
            <person name="Peeters S.H."/>
            <person name="Heuer A."/>
            <person name="Rast P."/>
            <person name="Oberbeckmann S."/>
            <person name="Bunk B."/>
            <person name="Jeske O."/>
            <person name="Meyerdierks A."/>
            <person name="Storesund J.E."/>
            <person name="Kallscheuer N."/>
            <person name="Luecker S."/>
            <person name="Lage O.M."/>
            <person name="Pohl T."/>
            <person name="Merkel B.J."/>
            <person name="Hornburger P."/>
            <person name="Mueller R.-W."/>
            <person name="Bruemmer F."/>
            <person name="Labrenz M."/>
            <person name="Spormann A.M."/>
            <person name="Op Den Camp H."/>
            <person name="Overmann J."/>
            <person name="Amann R."/>
            <person name="Jetten M.S.M."/>
            <person name="Mascher T."/>
            <person name="Medema M.H."/>
            <person name="Devos D.P."/>
            <person name="Kaster A.-K."/>
            <person name="Ovreas L."/>
            <person name="Rohde M."/>
            <person name="Galperin M.Y."/>
            <person name="Jogler C."/>
        </authorList>
    </citation>
    <scope>NUCLEOTIDE SEQUENCE [LARGE SCALE GENOMIC DNA]</scope>
    <source>
        <strain evidence="2 3">Poly51</strain>
    </source>
</reference>
<evidence type="ECO:0000313" key="2">
    <source>
        <dbReference type="EMBL" id="TWU60302.1"/>
    </source>
</evidence>
<dbReference type="CDD" id="cd00761">
    <property type="entry name" value="Glyco_tranf_GTA_type"/>
    <property type="match status" value="1"/>
</dbReference>
<gene>
    <name evidence="2" type="ORF">Poly51_05770</name>
</gene>
<feature type="domain" description="Glycosyltransferase 2-like" evidence="1">
    <location>
        <begin position="14"/>
        <end position="122"/>
    </location>
</feature>
<evidence type="ECO:0000313" key="3">
    <source>
        <dbReference type="Proteomes" id="UP000318288"/>
    </source>
</evidence>
<name>A0A5C6FL85_9BACT</name>
<evidence type="ECO:0000259" key="1">
    <source>
        <dbReference type="Pfam" id="PF00535"/>
    </source>
</evidence>
<dbReference type="Proteomes" id="UP000318288">
    <property type="component" value="Unassembled WGS sequence"/>
</dbReference>
<dbReference type="Gene3D" id="3.90.550.10">
    <property type="entry name" value="Spore Coat Polysaccharide Biosynthesis Protein SpsA, Chain A"/>
    <property type="match status" value="1"/>
</dbReference>
<proteinExistence type="predicted"/>
<keyword evidence="3" id="KW-1185">Reference proteome</keyword>
<sequence length="314" mass="33763">MVLVTKYPPIPRLSIVVPVGCDAAAFEATLVSVLENQPDGSEVIVCHDGDYDDPFSLAGEVRFVTAASNDLVDAVSAGATAAHGRFVHVLADGLRATDGWADSALEKFEHHDAGVVAPVIRSGLDQVILGAGWHDSADRLCKANASGKRKVSAGRKNIGAYLTASFWRRDLLRSLGKSCDLRDELEACYAYEWMSRDAGWRCVLADESNVISDHDSINGDESSWSRGTRLRAIRSSFQTGGWSKACKASMIATIANGFRPSMFAESIGQVFAPLSEASITKSLRPQDVVASDDGGAAMIHRMPERSFDVSRRAA</sequence>
<dbReference type="InterPro" id="IPR001173">
    <property type="entry name" value="Glyco_trans_2-like"/>
</dbReference>
<dbReference type="EMBL" id="SJPW01000001">
    <property type="protein sequence ID" value="TWU60302.1"/>
    <property type="molecule type" value="Genomic_DNA"/>
</dbReference>
<organism evidence="2 3">
    <name type="scientific">Rubripirellula tenax</name>
    <dbReference type="NCBI Taxonomy" id="2528015"/>
    <lineage>
        <taxon>Bacteria</taxon>
        <taxon>Pseudomonadati</taxon>
        <taxon>Planctomycetota</taxon>
        <taxon>Planctomycetia</taxon>
        <taxon>Pirellulales</taxon>
        <taxon>Pirellulaceae</taxon>
        <taxon>Rubripirellula</taxon>
    </lineage>
</organism>
<accession>A0A5C6FL85</accession>
<dbReference type="InterPro" id="IPR029044">
    <property type="entry name" value="Nucleotide-diphossugar_trans"/>
</dbReference>
<dbReference type="Pfam" id="PF00535">
    <property type="entry name" value="Glycos_transf_2"/>
    <property type="match status" value="1"/>
</dbReference>
<dbReference type="AlphaFoldDB" id="A0A5C6FL85"/>
<comment type="caution">
    <text evidence="2">The sequence shown here is derived from an EMBL/GenBank/DDBJ whole genome shotgun (WGS) entry which is preliminary data.</text>
</comment>
<dbReference type="SUPFAM" id="SSF53448">
    <property type="entry name" value="Nucleotide-diphospho-sugar transferases"/>
    <property type="match status" value="1"/>
</dbReference>